<evidence type="ECO:0000256" key="1">
    <source>
        <dbReference type="ARBA" id="ARBA00004141"/>
    </source>
</evidence>
<evidence type="ECO:0000256" key="2">
    <source>
        <dbReference type="ARBA" id="ARBA00005887"/>
    </source>
</evidence>
<evidence type="ECO:0000256" key="5">
    <source>
        <dbReference type="ARBA" id="ARBA00022989"/>
    </source>
</evidence>
<keyword evidence="3" id="KW-0813">Transport</keyword>
<evidence type="ECO:0000259" key="9">
    <source>
        <dbReference type="Pfam" id="PF00909"/>
    </source>
</evidence>
<proteinExistence type="inferred from homology"/>
<feature type="transmembrane region" description="Helical" evidence="8">
    <location>
        <begin position="12"/>
        <end position="32"/>
    </location>
</feature>
<feature type="transmembrane region" description="Helical" evidence="8">
    <location>
        <begin position="52"/>
        <end position="77"/>
    </location>
</feature>
<dbReference type="Pfam" id="PF00909">
    <property type="entry name" value="Ammonium_transp"/>
    <property type="match status" value="1"/>
</dbReference>
<protein>
    <submittedName>
        <fullName evidence="10">Ammonia channel protein</fullName>
    </submittedName>
</protein>
<dbReference type="PANTHER" id="PTHR11730">
    <property type="entry name" value="AMMONIUM TRANSPORTER"/>
    <property type="match status" value="1"/>
</dbReference>
<evidence type="ECO:0000313" key="11">
    <source>
        <dbReference type="Proteomes" id="UP000523795"/>
    </source>
</evidence>
<comment type="caution">
    <text evidence="10">The sequence shown here is derived from an EMBL/GenBank/DDBJ whole genome shotgun (WGS) entry which is preliminary data.</text>
</comment>
<evidence type="ECO:0000313" key="10">
    <source>
        <dbReference type="EMBL" id="NKX49941.1"/>
    </source>
</evidence>
<name>A0ABX1JMG2_9MICC</name>
<evidence type="ECO:0000256" key="3">
    <source>
        <dbReference type="ARBA" id="ARBA00022448"/>
    </source>
</evidence>
<evidence type="ECO:0000256" key="7">
    <source>
        <dbReference type="ARBA" id="ARBA00023177"/>
    </source>
</evidence>
<organism evidence="10 11">
    <name type="scientific">Arthrobacter deserti</name>
    <dbReference type="NCBI Taxonomy" id="1742687"/>
    <lineage>
        <taxon>Bacteria</taxon>
        <taxon>Bacillati</taxon>
        <taxon>Actinomycetota</taxon>
        <taxon>Actinomycetes</taxon>
        <taxon>Micrococcales</taxon>
        <taxon>Micrococcaceae</taxon>
        <taxon>Arthrobacter</taxon>
    </lineage>
</organism>
<evidence type="ECO:0000256" key="4">
    <source>
        <dbReference type="ARBA" id="ARBA00022692"/>
    </source>
</evidence>
<comment type="similarity">
    <text evidence="2">Belongs to the ammonia transporter channel (TC 1.A.11.2) family.</text>
</comment>
<keyword evidence="7" id="KW-0924">Ammonia transport</keyword>
<dbReference type="SUPFAM" id="SSF111352">
    <property type="entry name" value="Ammonium transporter"/>
    <property type="match status" value="1"/>
</dbReference>
<dbReference type="EMBL" id="JAAZSR010000049">
    <property type="protein sequence ID" value="NKX49941.1"/>
    <property type="molecule type" value="Genomic_DNA"/>
</dbReference>
<evidence type="ECO:0000256" key="8">
    <source>
        <dbReference type="SAM" id="Phobius"/>
    </source>
</evidence>
<dbReference type="Gene3D" id="1.10.3430.10">
    <property type="entry name" value="Ammonium transporter AmtB like domains"/>
    <property type="match status" value="1"/>
</dbReference>
<feature type="domain" description="Ammonium transporter AmtB-like" evidence="9">
    <location>
        <begin position="2"/>
        <end position="104"/>
    </location>
</feature>
<keyword evidence="4 8" id="KW-0812">Transmembrane</keyword>
<dbReference type="Proteomes" id="UP000523795">
    <property type="component" value="Unassembled WGS sequence"/>
</dbReference>
<dbReference type="InterPro" id="IPR029020">
    <property type="entry name" value="Ammonium/urea_transptr"/>
</dbReference>
<feature type="non-terminal residue" evidence="10">
    <location>
        <position position="1"/>
    </location>
</feature>
<keyword evidence="6 8" id="KW-0472">Membrane</keyword>
<gene>
    <name evidence="10" type="ORF">HER39_04990</name>
</gene>
<keyword evidence="5 8" id="KW-1133">Transmembrane helix</keyword>
<evidence type="ECO:0000256" key="6">
    <source>
        <dbReference type="ARBA" id="ARBA00023136"/>
    </source>
</evidence>
<accession>A0ABX1JMG2</accession>
<reference evidence="10 11" key="1">
    <citation type="submission" date="2020-04" db="EMBL/GenBank/DDBJ databases">
        <authorList>
            <person name="Liu S."/>
        </authorList>
    </citation>
    <scope>NUCLEOTIDE SEQUENCE [LARGE SCALE GENOMIC DNA]</scope>
    <source>
        <strain evidence="10 11">CGMCC 1.15091</strain>
    </source>
</reference>
<comment type="subcellular location">
    <subcellularLocation>
        <location evidence="1">Membrane</location>
        <topology evidence="1">Multi-pass membrane protein</topology>
    </subcellularLocation>
</comment>
<dbReference type="PANTHER" id="PTHR11730:SF6">
    <property type="entry name" value="AMMONIUM TRANSPORTER"/>
    <property type="match status" value="1"/>
</dbReference>
<dbReference type="InterPro" id="IPR024041">
    <property type="entry name" value="NH4_transpt_AmtB-like_dom"/>
</dbReference>
<sequence length="134" mass="13544">GLKYRLGYDDSLDVVGVHLVAGLVGPLALGFIPLPVDGAGGGLFYGGGLAQLGAQIVAAVFAIIYCAVLTAIIGLAIHKSIGFRVSEEEEAAGVDLTQHAETAYEFGGLGNGGTFQPVPSSEVSATSVREGIKA</sequence>
<keyword evidence="11" id="KW-1185">Reference proteome</keyword>